<dbReference type="RefSeq" id="XP_007415522.1">
    <property type="nucleotide sequence ID" value="XM_007415460.1"/>
</dbReference>
<dbReference type="EMBL" id="GL883140">
    <property type="protein sequence ID" value="EGG01172.1"/>
    <property type="molecule type" value="Genomic_DNA"/>
</dbReference>
<evidence type="ECO:0000256" key="1">
    <source>
        <dbReference type="SAM" id="MobiDB-lite"/>
    </source>
</evidence>
<dbReference type="AlphaFoldDB" id="F4S2G4"/>
<dbReference type="HOGENOM" id="CLU_2655013_0_0_1"/>
<proteinExistence type="predicted"/>
<protein>
    <submittedName>
        <fullName evidence="2">Uncharacterized protein</fullName>
    </submittedName>
</protein>
<evidence type="ECO:0000313" key="3">
    <source>
        <dbReference type="Proteomes" id="UP000001072"/>
    </source>
</evidence>
<feature type="compositionally biased region" description="Polar residues" evidence="1">
    <location>
        <begin position="7"/>
        <end position="20"/>
    </location>
</feature>
<dbReference type="Proteomes" id="UP000001072">
    <property type="component" value="Unassembled WGS sequence"/>
</dbReference>
<sequence>MHHPRHSSCSSQYVEIQGPSDTQNPIPHMNFSRLPFIRSNLLPGIPIDVNVLSFLCGYTRMVWAVNVHELGPFSSS</sequence>
<reference evidence="3" key="1">
    <citation type="journal article" date="2011" name="Proc. Natl. Acad. Sci. U.S.A.">
        <title>Obligate biotrophy features unraveled by the genomic analysis of rust fungi.</title>
        <authorList>
            <person name="Duplessis S."/>
            <person name="Cuomo C.A."/>
            <person name="Lin Y.-C."/>
            <person name="Aerts A."/>
            <person name="Tisserant E."/>
            <person name="Veneault-Fourrey C."/>
            <person name="Joly D.L."/>
            <person name="Hacquard S."/>
            <person name="Amselem J."/>
            <person name="Cantarel B.L."/>
            <person name="Chiu R."/>
            <person name="Coutinho P.M."/>
            <person name="Feau N."/>
            <person name="Field M."/>
            <person name="Frey P."/>
            <person name="Gelhaye E."/>
            <person name="Goldberg J."/>
            <person name="Grabherr M.G."/>
            <person name="Kodira C.D."/>
            <person name="Kohler A."/>
            <person name="Kuees U."/>
            <person name="Lindquist E.A."/>
            <person name="Lucas S.M."/>
            <person name="Mago R."/>
            <person name="Mauceli E."/>
            <person name="Morin E."/>
            <person name="Murat C."/>
            <person name="Pangilinan J.L."/>
            <person name="Park R."/>
            <person name="Pearson M."/>
            <person name="Quesneville H."/>
            <person name="Rouhier N."/>
            <person name="Sakthikumar S."/>
            <person name="Salamov A.A."/>
            <person name="Schmutz J."/>
            <person name="Selles B."/>
            <person name="Shapiro H."/>
            <person name="Tanguay P."/>
            <person name="Tuskan G.A."/>
            <person name="Henrissat B."/>
            <person name="Van de Peer Y."/>
            <person name="Rouze P."/>
            <person name="Ellis J.G."/>
            <person name="Dodds P.N."/>
            <person name="Schein J.E."/>
            <person name="Zhong S."/>
            <person name="Hamelin R.C."/>
            <person name="Grigoriev I.V."/>
            <person name="Szabo L.J."/>
            <person name="Martin F."/>
        </authorList>
    </citation>
    <scope>NUCLEOTIDE SEQUENCE [LARGE SCALE GENOMIC DNA]</scope>
    <source>
        <strain evidence="3">98AG31 / pathotype 3-4-7</strain>
    </source>
</reference>
<feature type="region of interest" description="Disordered" evidence="1">
    <location>
        <begin position="1"/>
        <end position="20"/>
    </location>
</feature>
<dbReference type="GeneID" id="18936327"/>
<accession>F4S2G4</accession>
<dbReference type="InParanoid" id="F4S2G4"/>
<evidence type="ECO:0000313" key="2">
    <source>
        <dbReference type="EMBL" id="EGG01172.1"/>
    </source>
</evidence>
<dbReference type="KEGG" id="mlr:MELLADRAFT_92685"/>
<dbReference type="VEuPathDB" id="FungiDB:MELLADRAFT_92685"/>
<organism evidence="3">
    <name type="scientific">Melampsora larici-populina (strain 98AG31 / pathotype 3-4-7)</name>
    <name type="common">Poplar leaf rust fungus</name>
    <dbReference type="NCBI Taxonomy" id="747676"/>
    <lineage>
        <taxon>Eukaryota</taxon>
        <taxon>Fungi</taxon>
        <taxon>Dikarya</taxon>
        <taxon>Basidiomycota</taxon>
        <taxon>Pucciniomycotina</taxon>
        <taxon>Pucciniomycetes</taxon>
        <taxon>Pucciniales</taxon>
        <taxon>Melampsoraceae</taxon>
        <taxon>Melampsora</taxon>
    </lineage>
</organism>
<name>F4S2G4_MELLP</name>
<keyword evidence="3" id="KW-1185">Reference proteome</keyword>
<gene>
    <name evidence="2" type="ORF">MELLADRAFT_92685</name>
</gene>